<evidence type="ECO:0000256" key="5">
    <source>
        <dbReference type="ARBA" id="ARBA00022576"/>
    </source>
</evidence>
<evidence type="ECO:0000259" key="12">
    <source>
        <dbReference type="Pfam" id="PF00155"/>
    </source>
</evidence>
<comment type="pathway">
    <text evidence="2 11">Amino-acid biosynthesis; L-histidine biosynthesis; L-histidine from 5-phospho-alpha-D-ribose 1-diphosphate: step 7/9.</text>
</comment>
<organism evidence="13 14">
    <name type="scientific">Halothermothrix orenii (strain H 168 / OCM 544 / DSM 9562)</name>
    <dbReference type="NCBI Taxonomy" id="373903"/>
    <lineage>
        <taxon>Bacteria</taxon>
        <taxon>Bacillati</taxon>
        <taxon>Bacillota</taxon>
        <taxon>Clostridia</taxon>
        <taxon>Halanaerobiales</taxon>
        <taxon>Halothermotrichaceae</taxon>
        <taxon>Halothermothrix</taxon>
    </lineage>
</organism>
<dbReference type="EC" id="2.6.1.9" evidence="11"/>
<accession>B8D0Y4</accession>
<keyword evidence="7 11" id="KW-0808">Transferase</keyword>
<dbReference type="GO" id="GO:0000105">
    <property type="term" value="P:L-histidine biosynthetic process"/>
    <property type="evidence" value="ECO:0007669"/>
    <property type="project" value="UniProtKB-UniRule"/>
</dbReference>
<evidence type="ECO:0000313" key="14">
    <source>
        <dbReference type="Proteomes" id="UP000000719"/>
    </source>
</evidence>
<dbReference type="HAMAP" id="MF_01023">
    <property type="entry name" value="HisC_aminotrans_2"/>
    <property type="match status" value="1"/>
</dbReference>
<evidence type="ECO:0000256" key="11">
    <source>
        <dbReference type="HAMAP-Rule" id="MF_01023"/>
    </source>
</evidence>
<name>B8D0Y4_HALOH</name>
<dbReference type="EMBL" id="CP001098">
    <property type="protein sequence ID" value="ACL68953.1"/>
    <property type="molecule type" value="Genomic_DNA"/>
</dbReference>
<dbReference type="InterPro" id="IPR015424">
    <property type="entry name" value="PyrdxlP-dep_Trfase"/>
</dbReference>
<dbReference type="AlphaFoldDB" id="B8D0Y4"/>
<evidence type="ECO:0000256" key="9">
    <source>
        <dbReference type="ARBA" id="ARBA00023102"/>
    </source>
</evidence>
<gene>
    <name evidence="11" type="primary">hisC</name>
    <name evidence="13" type="ordered locus">Hore_01910</name>
</gene>
<dbReference type="CDD" id="cd00609">
    <property type="entry name" value="AAT_like"/>
    <property type="match status" value="1"/>
</dbReference>
<reference evidence="13 14" key="1">
    <citation type="journal article" date="2009" name="PLoS ONE">
        <title>Genome analysis of the anaerobic thermohalophilic bacterium Halothermothrix orenii.</title>
        <authorList>
            <person name="Mavromatis K."/>
            <person name="Ivanova N."/>
            <person name="Anderson I."/>
            <person name="Lykidis A."/>
            <person name="Hooper S.D."/>
            <person name="Sun H."/>
            <person name="Kunin V."/>
            <person name="Lapidus A."/>
            <person name="Hugenholtz P."/>
            <person name="Patel B."/>
            <person name="Kyrpides N.C."/>
        </authorList>
    </citation>
    <scope>NUCLEOTIDE SEQUENCE [LARGE SCALE GENOMIC DNA]</scope>
    <source>
        <strain evidence="14">H 168 / OCM 544 / DSM 9562</strain>
    </source>
</reference>
<evidence type="ECO:0000256" key="2">
    <source>
        <dbReference type="ARBA" id="ARBA00005011"/>
    </source>
</evidence>
<dbReference type="Pfam" id="PF00155">
    <property type="entry name" value="Aminotran_1_2"/>
    <property type="match status" value="1"/>
</dbReference>
<feature type="modified residue" description="N6-(pyridoxal phosphate)lysine" evidence="11">
    <location>
        <position position="234"/>
    </location>
</feature>
<dbReference type="UniPathway" id="UPA00031">
    <property type="reaction ID" value="UER00012"/>
</dbReference>
<comment type="catalytic activity">
    <reaction evidence="10 11">
        <text>L-histidinol phosphate + 2-oxoglutarate = 3-(imidazol-4-yl)-2-oxopropyl phosphate + L-glutamate</text>
        <dbReference type="Rhea" id="RHEA:23744"/>
        <dbReference type="ChEBI" id="CHEBI:16810"/>
        <dbReference type="ChEBI" id="CHEBI:29985"/>
        <dbReference type="ChEBI" id="CHEBI:57766"/>
        <dbReference type="ChEBI" id="CHEBI:57980"/>
        <dbReference type="EC" id="2.6.1.9"/>
    </reaction>
</comment>
<dbReference type="PANTHER" id="PTHR43643:SF6">
    <property type="entry name" value="HISTIDINOL-PHOSPHATE AMINOTRANSFERASE"/>
    <property type="match status" value="1"/>
</dbReference>
<evidence type="ECO:0000256" key="1">
    <source>
        <dbReference type="ARBA" id="ARBA00001933"/>
    </source>
</evidence>
<protein>
    <recommendedName>
        <fullName evidence="11">Histidinol-phosphate aminotransferase</fullName>
        <ecNumber evidence="11">2.6.1.9</ecNumber>
    </recommendedName>
    <alternativeName>
        <fullName evidence="11">Imidazole acetol-phosphate transaminase</fullName>
    </alternativeName>
</protein>
<dbReference type="Proteomes" id="UP000000719">
    <property type="component" value="Chromosome"/>
</dbReference>
<evidence type="ECO:0000256" key="3">
    <source>
        <dbReference type="ARBA" id="ARBA00007970"/>
    </source>
</evidence>
<dbReference type="STRING" id="373903.Hore_01910"/>
<dbReference type="HOGENOM" id="CLU_017584_3_3_9"/>
<dbReference type="InterPro" id="IPR015422">
    <property type="entry name" value="PyrdxlP-dep_Trfase_small"/>
</dbReference>
<evidence type="ECO:0000256" key="4">
    <source>
        <dbReference type="ARBA" id="ARBA00011738"/>
    </source>
</evidence>
<dbReference type="SUPFAM" id="SSF53383">
    <property type="entry name" value="PLP-dependent transferases"/>
    <property type="match status" value="1"/>
</dbReference>
<feature type="domain" description="Aminotransferase class I/classII large" evidence="12">
    <location>
        <begin position="42"/>
        <end position="361"/>
    </location>
</feature>
<comment type="similarity">
    <text evidence="3 11">Belongs to the class-II pyridoxal-phosphate-dependent aminotransferase family. Histidinol-phosphate aminotransferase subfamily.</text>
</comment>
<evidence type="ECO:0000256" key="7">
    <source>
        <dbReference type="ARBA" id="ARBA00022679"/>
    </source>
</evidence>
<comment type="cofactor">
    <cofactor evidence="1 11">
        <name>pyridoxal 5'-phosphate</name>
        <dbReference type="ChEBI" id="CHEBI:597326"/>
    </cofactor>
</comment>
<keyword evidence="5 11" id="KW-0032">Aminotransferase</keyword>
<keyword evidence="14" id="KW-1185">Reference proteome</keyword>
<evidence type="ECO:0000313" key="13">
    <source>
        <dbReference type="EMBL" id="ACL68953.1"/>
    </source>
</evidence>
<evidence type="ECO:0000256" key="8">
    <source>
        <dbReference type="ARBA" id="ARBA00022898"/>
    </source>
</evidence>
<dbReference type="PROSITE" id="PS00599">
    <property type="entry name" value="AA_TRANSFER_CLASS_2"/>
    <property type="match status" value="1"/>
</dbReference>
<keyword evidence="9 11" id="KW-0368">Histidine biosynthesis</keyword>
<dbReference type="eggNOG" id="COG0079">
    <property type="taxonomic scope" value="Bacteria"/>
</dbReference>
<keyword evidence="8 11" id="KW-0663">Pyridoxal phosphate</keyword>
<dbReference type="InterPro" id="IPR004839">
    <property type="entry name" value="Aminotransferase_I/II_large"/>
</dbReference>
<comment type="subunit">
    <text evidence="4 11">Homodimer.</text>
</comment>
<proteinExistence type="inferred from homology"/>
<keyword evidence="6 11" id="KW-0028">Amino-acid biosynthesis</keyword>
<dbReference type="NCBIfam" id="TIGR01141">
    <property type="entry name" value="hisC"/>
    <property type="match status" value="1"/>
</dbReference>
<dbReference type="OrthoDB" id="9813612at2"/>
<dbReference type="Gene3D" id="3.40.640.10">
    <property type="entry name" value="Type I PLP-dependent aspartate aminotransferase-like (Major domain)"/>
    <property type="match status" value="1"/>
</dbReference>
<dbReference type="GO" id="GO:0004400">
    <property type="term" value="F:histidinol-phosphate transaminase activity"/>
    <property type="evidence" value="ECO:0007669"/>
    <property type="project" value="UniProtKB-UniRule"/>
</dbReference>
<dbReference type="KEGG" id="hor:Hore_01910"/>
<dbReference type="PANTHER" id="PTHR43643">
    <property type="entry name" value="HISTIDINOL-PHOSPHATE AMINOTRANSFERASE 2"/>
    <property type="match status" value="1"/>
</dbReference>
<dbReference type="GO" id="GO:0030170">
    <property type="term" value="F:pyridoxal phosphate binding"/>
    <property type="evidence" value="ECO:0007669"/>
    <property type="project" value="InterPro"/>
</dbReference>
<sequence length="372" mass="41907">MLNVKRGLKSWKRIVRDEVHNIKPYIPGKPIKEVKEELGLAEVYKLASNENPLGVSPRVKEVLTRETVNINRYPDGASRSLKRSLSDKLGVKEDMIAIGNGSDGLLKVIAEAFLDNNSQAVISYPSFVEYKFVSQLMGTQLIRVWMKNYHQNLEALARGVTSKTKLIFLTNPHNPAGTIFRKDELEQFLSQIPDDVIVVLDEAYHEFVQDESYPDGIEYVKQGYPVIVLRTFSKAYGLAGLRLGYAISAPDIIETLMKVRDPFNVNHLAEKAGQAALEDKDFLEATIRNNEQGKEYLYTELDKIGVGYVPTQANFVLIRTGVDSIKMFKELLKHGVIVRPGKPLGYPHHLRVSIGLPEENEAFIRGLKLTLE</sequence>
<dbReference type="InterPro" id="IPR015421">
    <property type="entry name" value="PyrdxlP-dep_Trfase_major"/>
</dbReference>
<evidence type="ECO:0000256" key="6">
    <source>
        <dbReference type="ARBA" id="ARBA00022605"/>
    </source>
</evidence>
<dbReference type="InterPro" id="IPR050106">
    <property type="entry name" value="HistidinolP_aminotransfase"/>
</dbReference>
<dbReference type="InterPro" id="IPR005861">
    <property type="entry name" value="HisP_aminotrans"/>
</dbReference>
<evidence type="ECO:0000256" key="10">
    <source>
        <dbReference type="ARBA" id="ARBA00047481"/>
    </source>
</evidence>
<dbReference type="RefSeq" id="WP_012635151.1">
    <property type="nucleotide sequence ID" value="NC_011899.1"/>
</dbReference>
<dbReference type="Gene3D" id="3.90.1150.10">
    <property type="entry name" value="Aspartate Aminotransferase, domain 1"/>
    <property type="match status" value="1"/>
</dbReference>
<dbReference type="InterPro" id="IPR001917">
    <property type="entry name" value="Aminotrans_II_pyridoxalP_BS"/>
</dbReference>